<accession>K8ETB3</accession>
<name>K8ETB3_9CHLO</name>
<sequence>MTTNTRVMRSTHRRRSDTSRAVKKLFLLKVFAVAYAFVLCLGCFSTNTDDANGLMRERRRRIIVGEGEGFFFVSANPGGKEDEDKLLRLERELEKAKSDLSYARKEKRAVEEKLNVDLNEMRRTKREVELELQKSKSAIEEAKVNLEKTKEEKEKFERSFLRETNEEFIAQKSSSNDLKTEFAHFWEALKTFAEAATSDGKAKAKEGLEGLKAHSKVFAEYLKEKTSGLAVVAKAKGSEYYAFAKVKSLEIGQLASKKAMEFDLPKKYETAKVKAKKEVMPKIKSAYGEVTKQVKSGVKKVQPQLTKAKKFVQEKTPKEAKEYATRAFLFLRAAREELVKVLAAKLLMVYQNVDFFAPYATKSNAMFSSYVLVQTLMYYLAYRTVSRVLFGRKKAKGDNNNKNVTKKAAKAVPKEVKGRSVEFSPPKTRATRIAAPFAAKRTTA</sequence>
<proteinExistence type="predicted"/>
<reference evidence="3 4" key="1">
    <citation type="submission" date="2011-10" db="EMBL/GenBank/DDBJ databases">
        <authorList>
            <person name="Genoscope - CEA"/>
        </authorList>
    </citation>
    <scope>NUCLEOTIDE SEQUENCE [LARGE SCALE GENOMIC DNA]</scope>
    <source>
        <strain evidence="3 4">RCC 1105</strain>
    </source>
</reference>
<dbReference type="KEGG" id="bpg:Bathy03g04880"/>
<dbReference type="AlphaFoldDB" id="K8ETB3"/>
<evidence type="ECO:0000256" key="1">
    <source>
        <dbReference type="SAM" id="Coils"/>
    </source>
</evidence>
<protein>
    <submittedName>
        <fullName evidence="3">Uncharacterized protein</fullName>
    </submittedName>
</protein>
<evidence type="ECO:0000313" key="3">
    <source>
        <dbReference type="EMBL" id="CCO15695.1"/>
    </source>
</evidence>
<feature type="region of interest" description="Disordered" evidence="2">
    <location>
        <begin position="396"/>
        <end position="425"/>
    </location>
</feature>
<dbReference type="EMBL" id="FO082276">
    <property type="protein sequence ID" value="CCO15695.1"/>
    <property type="molecule type" value="Genomic_DNA"/>
</dbReference>
<evidence type="ECO:0000256" key="2">
    <source>
        <dbReference type="SAM" id="MobiDB-lite"/>
    </source>
</evidence>
<evidence type="ECO:0000313" key="4">
    <source>
        <dbReference type="Proteomes" id="UP000198341"/>
    </source>
</evidence>
<dbReference type="Proteomes" id="UP000198341">
    <property type="component" value="Chromosome 3"/>
</dbReference>
<keyword evidence="4" id="KW-1185">Reference proteome</keyword>
<keyword evidence="1" id="KW-0175">Coiled coil</keyword>
<organism evidence="3 4">
    <name type="scientific">Bathycoccus prasinos</name>
    <dbReference type="NCBI Taxonomy" id="41875"/>
    <lineage>
        <taxon>Eukaryota</taxon>
        <taxon>Viridiplantae</taxon>
        <taxon>Chlorophyta</taxon>
        <taxon>Mamiellophyceae</taxon>
        <taxon>Mamiellales</taxon>
        <taxon>Bathycoccaceae</taxon>
        <taxon>Bathycoccus</taxon>
    </lineage>
</organism>
<dbReference type="RefSeq" id="XP_007514258.1">
    <property type="nucleotide sequence ID" value="XM_007514196.1"/>
</dbReference>
<gene>
    <name evidence="3" type="ORF">Bathy03g04880</name>
</gene>
<dbReference type="GeneID" id="19017025"/>
<feature type="coiled-coil region" evidence="1">
    <location>
        <begin position="79"/>
        <end position="166"/>
    </location>
</feature>